<accession>A0ABM4EG61</accession>
<evidence type="ECO:0000313" key="3">
    <source>
        <dbReference type="RefSeq" id="XP_067151684.1"/>
    </source>
</evidence>
<dbReference type="Pfam" id="PF03708">
    <property type="entry name" value="Avian_gp85"/>
    <property type="match status" value="1"/>
</dbReference>
<name>A0ABM4EG61_9AVES</name>
<sequence>MDEHYRNLSAFCGIDGPTKKPLGAYGSENRPFQGPYNIGPPRGLPPGVFLICGDRAWQGIPGNAYGGPCYLGKLTLLAPDTNWWKNVTSVKIATRRKRAVTGLSPDCDDRVSLLSPTERVFLSLFVPGAAAGNALKQIGRLACWAEKQANVTTQVIESLLEDQNGLRHAILQDRAAIDFLLLAQGHGCEDFEGMCCMNLSDHGESIHKQLQWLKEHAGKIRQDHGFLDGWLAGIFGNLPQWLVGLLAEGVRIVLILLAVGICLCILLSCIKGALRKMIGQVWVAHLREGDAGGDYVALVEMNGPAYERVGA</sequence>
<dbReference type="InterPro" id="IPR018154">
    <property type="entry name" value="TLV/ENV_coat_polyprotein"/>
</dbReference>
<keyword evidence="2" id="KW-1185">Reference proteome</keyword>
<dbReference type="CDD" id="cd09949">
    <property type="entry name" value="RSV-like_HR1-HR2"/>
    <property type="match status" value="1"/>
</dbReference>
<dbReference type="Proteomes" id="UP001652627">
    <property type="component" value="Chromosome 4"/>
</dbReference>
<evidence type="ECO:0000256" key="1">
    <source>
        <dbReference type="SAM" id="Phobius"/>
    </source>
</evidence>
<dbReference type="GeneID" id="136991993"/>
<gene>
    <name evidence="3" type="primary">LOC136991993</name>
</gene>
<reference evidence="3" key="1">
    <citation type="submission" date="2025-08" db="UniProtKB">
        <authorList>
            <consortium name="RefSeq"/>
        </authorList>
    </citation>
    <scope>IDENTIFICATION</scope>
    <source>
        <tissue evidence="3">Blood</tissue>
    </source>
</reference>
<dbReference type="SUPFAM" id="SSF58069">
    <property type="entry name" value="Virus ectodomain"/>
    <property type="match status" value="1"/>
</dbReference>
<organism evidence="2 3">
    <name type="scientific">Apteryx mantelli</name>
    <name type="common">North Island brown kiwi</name>
    <dbReference type="NCBI Taxonomy" id="2696672"/>
    <lineage>
        <taxon>Eukaryota</taxon>
        <taxon>Metazoa</taxon>
        <taxon>Chordata</taxon>
        <taxon>Craniata</taxon>
        <taxon>Vertebrata</taxon>
        <taxon>Euteleostomi</taxon>
        <taxon>Archelosauria</taxon>
        <taxon>Archosauria</taxon>
        <taxon>Dinosauria</taxon>
        <taxon>Saurischia</taxon>
        <taxon>Theropoda</taxon>
        <taxon>Coelurosauria</taxon>
        <taxon>Aves</taxon>
        <taxon>Palaeognathae</taxon>
        <taxon>Apterygiformes</taxon>
        <taxon>Apterygidae</taxon>
        <taxon>Apteryx</taxon>
    </lineage>
</organism>
<keyword evidence="1" id="KW-0472">Membrane</keyword>
<dbReference type="PANTHER" id="PTHR10424">
    <property type="entry name" value="VIRAL ENVELOPE PROTEIN"/>
    <property type="match status" value="1"/>
</dbReference>
<protein>
    <submittedName>
        <fullName evidence="3">Syncytin-A-like</fullName>
    </submittedName>
</protein>
<dbReference type="InterPro" id="IPR005166">
    <property type="entry name" value="RSV_p95_env"/>
</dbReference>
<keyword evidence="1" id="KW-1133">Transmembrane helix</keyword>
<evidence type="ECO:0000313" key="2">
    <source>
        <dbReference type="Proteomes" id="UP001652627"/>
    </source>
</evidence>
<proteinExistence type="predicted"/>
<dbReference type="RefSeq" id="XP_067151684.1">
    <property type="nucleotide sequence ID" value="XM_067295583.1"/>
</dbReference>
<dbReference type="Gene3D" id="1.10.287.210">
    <property type="match status" value="1"/>
</dbReference>
<feature type="transmembrane region" description="Helical" evidence="1">
    <location>
        <begin position="249"/>
        <end position="270"/>
    </location>
</feature>
<keyword evidence="1" id="KW-0812">Transmembrane</keyword>